<dbReference type="Gramene" id="ORUFI03G06020.1">
    <property type="protein sequence ID" value="ORUFI03G06020.1"/>
    <property type="gene ID" value="ORUFI03G06020"/>
</dbReference>
<keyword evidence="3" id="KW-1185">Reference proteome</keyword>
<reference evidence="3" key="1">
    <citation type="submission" date="2013-06" db="EMBL/GenBank/DDBJ databases">
        <authorList>
            <person name="Zhao Q."/>
        </authorList>
    </citation>
    <scope>NUCLEOTIDE SEQUENCE</scope>
    <source>
        <strain evidence="3">cv. W1943</strain>
    </source>
</reference>
<organism evidence="2 3">
    <name type="scientific">Oryza rufipogon</name>
    <name type="common">Brownbeard rice</name>
    <name type="synonym">Asian wild rice</name>
    <dbReference type="NCBI Taxonomy" id="4529"/>
    <lineage>
        <taxon>Eukaryota</taxon>
        <taxon>Viridiplantae</taxon>
        <taxon>Streptophyta</taxon>
        <taxon>Embryophyta</taxon>
        <taxon>Tracheophyta</taxon>
        <taxon>Spermatophyta</taxon>
        <taxon>Magnoliopsida</taxon>
        <taxon>Liliopsida</taxon>
        <taxon>Poales</taxon>
        <taxon>Poaceae</taxon>
        <taxon>BOP clade</taxon>
        <taxon>Oryzoideae</taxon>
        <taxon>Oryzeae</taxon>
        <taxon>Oryzinae</taxon>
        <taxon>Oryza</taxon>
    </lineage>
</organism>
<dbReference type="Proteomes" id="UP000008022">
    <property type="component" value="Unassembled WGS sequence"/>
</dbReference>
<evidence type="ECO:0000313" key="2">
    <source>
        <dbReference type="EnsemblPlants" id="ORUFI03G06020.1"/>
    </source>
</evidence>
<evidence type="ECO:0000313" key="3">
    <source>
        <dbReference type="Proteomes" id="UP000008022"/>
    </source>
</evidence>
<evidence type="ECO:0000256" key="1">
    <source>
        <dbReference type="SAM" id="MobiDB-lite"/>
    </source>
</evidence>
<protein>
    <submittedName>
        <fullName evidence="2">Uncharacterized protein</fullName>
    </submittedName>
</protein>
<name>A0A0E0NQN6_ORYRU</name>
<feature type="compositionally biased region" description="Basic residues" evidence="1">
    <location>
        <begin position="1"/>
        <end position="11"/>
    </location>
</feature>
<accession>A0A0E0NQN6</accession>
<feature type="compositionally biased region" description="Basic residues" evidence="1">
    <location>
        <begin position="72"/>
        <end position="86"/>
    </location>
</feature>
<reference evidence="2" key="2">
    <citation type="submission" date="2015-06" db="UniProtKB">
        <authorList>
            <consortium name="EnsemblPlants"/>
        </authorList>
    </citation>
    <scope>IDENTIFICATION</scope>
</reference>
<proteinExistence type="predicted"/>
<dbReference type="AlphaFoldDB" id="A0A0E0NQN6"/>
<dbReference type="HOGENOM" id="CLU_2501891_0_0_1"/>
<dbReference type="EnsemblPlants" id="ORUFI03G06020.1">
    <property type="protein sequence ID" value="ORUFI03G06020.1"/>
    <property type="gene ID" value="ORUFI03G06020"/>
</dbReference>
<feature type="region of interest" description="Disordered" evidence="1">
    <location>
        <begin position="1"/>
        <end position="86"/>
    </location>
</feature>
<feature type="compositionally biased region" description="Low complexity" evidence="1">
    <location>
        <begin position="17"/>
        <end position="28"/>
    </location>
</feature>
<feature type="compositionally biased region" description="Low complexity" evidence="1">
    <location>
        <begin position="37"/>
        <end position="68"/>
    </location>
</feature>
<sequence>MQHAAQPRRSRSPPPLASCSPALLLSLSPPSPPPPLASRSPAALSSRSPPLALCSPAPLSSLASRSPAVLSHARRRRRRSHCAQDA</sequence>